<comment type="caution">
    <text evidence="1">The sequence shown here is derived from an EMBL/GenBank/DDBJ whole genome shotgun (WGS) entry which is preliminary data.</text>
</comment>
<accession>A0ABX2ZU18</accession>
<proteinExistence type="predicted"/>
<protein>
    <submittedName>
        <fullName evidence="1">Uncharacterized protein</fullName>
    </submittedName>
</protein>
<gene>
    <name evidence="1" type="ORF">BED47_02960</name>
</gene>
<keyword evidence="2" id="KW-1185">Reference proteome</keyword>
<evidence type="ECO:0000313" key="1">
    <source>
        <dbReference type="EMBL" id="ODG93263.1"/>
    </source>
</evidence>
<name>A0ABX2ZU18_9BACI</name>
<organism evidence="1 2">
    <name type="scientific">Gottfriedia luciferensis</name>
    <dbReference type="NCBI Taxonomy" id="178774"/>
    <lineage>
        <taxon>Bacteria</taxon>
        <taxon>Bacillati</taxon>
        <taxon>Bacillota</taxon>
        <taxon>Bacilli</taxon>
        <taxon>Bacillales</taxon>
        <taxon>Bacillaceae</taxon>
        <taxon>Gottfriedia</taxon>
    </lineage>
</organism>
<reference evidence="1 2" key="1">
    <citation type="submission" date="2016-07" db="EMBL/GenBank/DDBJ databases">
        <authorList>
            <person name="Townsley L."/>
            <person name="Shank E.A."/>
        </authorList>
    </citation>
    <scope>NUCLEOTIDE SEQUENCE [LARGE SCALE GENOMIC DNA]</scope>
    <source>
        <strain evidence="1 2">CH01</strain>
    </source>
</reference>
<dbReference type="EMBL" id="MDKC01000002">
    <property type="protein sequence ID" value="ODG93263.1"/>
    <property type="molecule type" value="Genomic_DNA"/>
</dbReference>
<dbReference type="RefSeq" id="WP_069032341.1">
    <property type="nucleotide sequence ID" value="NZ_MDKC01000002.1"/>
</dbReference>
<sequence>MDFKREFILKTKAIYKETVTENMAYSKMCEKFESYFIDLKESLKKEIEVSNGEFDIMIDKDSVIEVLLNQRELLITIDDAGVVVSIKYFDEVQNEQVENKIDIIEYDGGAYKSQVFQSPITRNIIDNYLAIAFRDDLEKNFESYSE</sequence>
<evidence type="ECO:0000313" key="2">
    <source>
        <dbReference type="Proteomes" id="UP000094580"/>
    </source>
</evidence>
<dbReference type="Proteomes" id="UP000094580">
    <property type="component" value="Unassembled WGS sequence"/>
</dbReference>